<sequence length="211" mass="24055">MEVRWFGHSFFLVATERGVRLAFDPFDQSVGYPLPEVEADFVLVSHEHFDHNNVALVRGYREVIRQPGEYVKDGVKIQAFSTFHDEEEGKKRGRNNVFRVEADDLVLMHVGDLGMVPPDQDIASWKPVHLLFVPVGGVYTIDARGAQELVSKLSPSITVPMHYKTRFLSFSLNPVEHFLKPFERVKFLRSSSFTVTAKSLPSLPEVWVLEI</sequence>
<dbReference type="Pfam" id="PF13483">
    <property type="entry name" value="Lactamase_B_3"/>
    <property type="match status" value="1"/>
</dbReference>
<dbReference type="AlphaFoldDB" id="A0A7V4TFD4"/>
<comment type="caution">
    <text evidence="1">The sequence shown here is derived from an EMBL/GenBank/DDBJ whole genome shotgun (WGS) entry which is preliminary data.</text>
</comment>
<dbReference type="GO" id="GO:0016787">
    <property type="term" value="F:hydrolase activity"/>
    <property type="evidence" value="ECO:0007669"/>
    <property type="project" value="UniProtKB-KW"/>
</dbReference>
<evidence type="ECO:0000313" key="1">
    <source>
        <dbReference type="EMBL" id="HGY38820.1"/>
    </source>
</evidence>
<protein>
    <submittedName>
        <fullName evidence="1">MBL fold metallo-hydrolase</fullName>
    </submittedName>
</protein>
<dbReference type="PANTHER" id="PTHR42967">
    <property type="entry name" value="METAL DEPENDENT HYDROLASE"/>
    <property type="match status" value="1"/>
</dbReference>
<gene>
    <name evidence="1" type="ORF">ENW11_03290</name>
</gene>
<dbReference type="InterPro" id="IPR036866">
    <property type="entry name" value="RibonucZ/Hydroxyglut_hydro"/>
</dbReference>
<keyword evidence="1" id="KW-0378">Hydrolase</keyword>
<reference evidence="1" key="1">
    <citation type="journal article" date="2020" name="mSystems">
        <title>Genome- and Community-Level Interaction Insights into Carbon Utilization and Element Cycling Functions of Hydrothermarchaeota in Hydrothermal Sediment.</title>
        <authorList>
            <person name="Zhou Z."/>
            <person name="Liu Y."/>
            <person name="Xu W."/>
            <person name="Pan J."/>
            <person name="Luo Z.H."/>
            <person name="Li M."/>
        </authorList>
    </citation>
    <scope>NUCLEOTIDE SEQUENCE [LARGE SCALE GENOMIC DNA]</scope>
    <source>
        <strain evidence="1">SpSt-82</strain>
    </source>
</reference>
<dbReference type="RefSeq" id="WP_427365572.1">
    <property type="nucleotide sequence ID" value="NZ_CP187957.1"/>
</dbReference>
<proteinExistence type="predicted"/>
<dbReference type="SUPFAM" id="SSF56281">
    <property type="entry name" value="Metallo-hydrolase/oxidoreductase"/>
    <property type="match status" value="1"/>
</dbReference>
<dbReference type="Gene3D" id="3.60.15.10">
    <property type="entry name" value="Ribonuclease Z/Hydroxyacylglutathione hydrolase-like"/>
    <property type="match status" value="1"/>
</dbReference>
<name>A0A7V4TFD4_9BACT</name>
<dbReference type="EMBL" id="DTIY01000022">
    <property type="protein sequence ID" value="HGY38820.1"/>
    <property type="molecule type" value="Genomic_DNA"/>
</dbReference>
<organism evidence="1">
    <name type="scientific">Candidatus Caldatribacterium saccharofermentans</name>
    <dbReference type="NCBI Taxonomy" id="1454753"/>
    <lineage>
        <taxon>Bacteria</taxon>
        <taxon>Pseudomonadati</taxon>
        <taxon>Atribacterota</taxon>
        <taxon>Atribacteria</taxon>
        <taxon>Atribacterales</taxon>
        <taxon>Candidatus Caldatribacteriaceae</taxon>
        <taxon>Candidatus Caldatribacterium</taxon>
    </lineage>
</organism>
<accession>A0A7V4TFD4</accession>
<dbReference type="PANTHER" id="PTHR42967:SF1">
    <property type="entry name" value="MBL FOLD METALLO-HYDROLASE"/>
    <property type="match status" value="1"/>
</dbReference>